<feature type="compositionally biased region" description="Low complexity" evidence="1">
    <location>
        <begin position="583"/>
        <end position="594"/>
    </location>
</feature>
<reference evidence="2 3" key="1">
    <citation type="submission" date="2024-01" db="EMBL/GenBank/DDBJ databases">
        <title>Comparative genomics of Cryptococcus and Kwoniella reveals pathogenesis evolution and contrasting modes of karyotype evolution via chromosome fusion or intercentromeric recombination.</title>
        <authorList>
            <person name="Coelho M.A."/>
            <person name="David-Palma M."/>
            <person name="Shea T."/>
            <person name="Bowers K."/>
            <person name="McGinley-Smith S."/>
            <person name="Mohammad A.W."/>
            <person name="Gnirke A."/>
            <person name="Yurkov A.M."/>
            <person name="Nowrousian M."/>
            <person name="Sun S."/>
            <person name="Cuomo C.A."/>
            <person name="Heitman J."/>
        </authorList>
    </citation>
    <scope>NUCLEOTIDE SEQUENCE [LARGE SCALE GENOMIC DNA]</scope>
    <source>
        <strain evidence="2 3">PYCC6329</strain>
    </source>
</reference>
<feature type="region of interest" description="Disordered" evidence="1">
    <location>
        <begin position="1017"/>
        <end position="1036"/>
    </location>
</feature>
<feature type="compositionally biased region" description="Basic and acidic residues" evidence="1">
    <location>
        <begin position="514"/>
        <end position="529"/>
    </location>
</feature>
<feature type="region of interest" description="Disordered" evidence="1">
    <location>
        <begin position="461"/>
        <end position="727"/>
    </location>
</feature>
<dbReference type="EMBL" id="CP144089">
    <property type="protein sequence ID" value="WWD07175.1"/>
    <property type="molecule type" value="Genomic_DNA"/>
</dbReference>
<feature type="compositionally biased region" description="Low complexity" evidence="1">
    <location>
        <begin position="35"/>
        <end position="52"/>
    </location>
</feature>
<feature type="compositionally biased region" description="Pro residues" evidence="1">
    <location>
        <begin position="258"/>
        <end position="273"/>
    </location>
</feature>
<evidence type="ECO:0000313" key="2">
    <source>
        <dbReference type="EMBL" id="WWD07175.1"/>
    </source>
</evidence>
<feature type="region of interest" description="Disordered" evidence="1">
    <location>
        <begin position="746"/>
        <end position="874"/>
    </location>
</feature>
<feature type="compositionally biased region" description="Acidic residues" evidence="1">
    <location>
        <begin position="677"/>
        <end position="687"/>
    </location>
</feature>
<feature type="compositionally biased region" description="Polar residues" evidence="1">
    <location>
        <begin position="977"/>
        <end position="991"/>
    </location>
</feature>
<evidence type="ECO:0000256" key="1">
    <source>
        <dbReference type="SAM" id="MobiDB-lite"/>
    </source>
</evidence>
<feature type="compositionally biased region" description="Acidic residues" evidence="1">
    <location>
        <begin position="639"/>
        <end position="650"/>
    </location>
</feature>
<dbReference type="KEGG" id="ker:91104073"/>
<feature type="region of interest" description="Disordered" evidence="1">
    <location>
        <begin position="1"/>
        <end position="52"/>
    </location>
</feature>
<feature type="compositionally biased region" description="Polar residues" evidence="1">
    <location>
        <begin position="153"/>
        <end position="162"/>
    </location>
</feature>
<organism evidence="2 3">
    <name type="scientific">Kwoniella europaea PYCC6329</name>
    <dbReference type="NCBI Taxonomy" id="1423913"/>
    <lineage>
        <taxon>Eukaryota</taxon>
        <taxon>Fungi</taxon>
        <taxon>Dikarya</taxon>
        <taxon>Basidiomycota</taxon>
        <taxon>Agaricomycotina</taxon>
        <taxon>Tremellomycetes</taxon>
        <taxon>Tremellales</taxon>
        <taxon>Cryptococcaceae</taxon>
        <taxon>Kwoniella</taxon>
    </lineage>
</organism>
<feature type="compositionally biased region" description="Pro residues" evidence="1">
    <location>
        <begin position="21"/>
        <end position="34"/>
    </location>
</feature>
<feature type="compositionally biased region" description="Polar residues" evidence="1">
    <location>
        <begin position="572"/>
        <end position="582"/>
    </location>
</feature>
<dbReference type="RefSeq" id="XP_066085142.1">
    <property type="nucleotide sequence ID" value="XM_066229045.1"/>
</dbReference>
<feature type="compositionally biased region" description="Polar residues" evidence="1">
    <location>
        <begin position="240"/>
        <end position="250"/>
    </location>
</feature>
<keyword evidence="3" id="KW-1185">Reference proteome</keyword>
<feature type="compositionally biased region" description="Low complexity" evidence="1">
    <location>
        <begin position="695"/>
        <end position="711"/>
    </location>
</feature>
<name>A0AAX4KL57_9TREE</name>
<evidence type="ECO:0000313" key="3">
    <source>
        <dbReference type="Proteomes" id="UP001358614"/>
    </source>
</evidence>
<dbReference type="AlphaFoldDB" id="A0AAX4KL57"/>
<dbReference type="Proteomes" id="UP001358614">
    <property type="component" value="Chromosome 1"/>
</dbReference>
<protein>
    <submittedName>
        <fullName evidence="2">Uncharacterized protein</fullName>
    </submittedName>
</protein>
<dbReference type="GeneID" id="91104073"/>
<feature type="compositionally biased region" description="Polar residues" evidence="1">
    <location>
        <begin position="837"/>
        <end position="874"/>
    </location>
</feature>
<feature type="compositionally biased region" description="Low complexity" evidence="1">
    <location>
        <begin position="73"/>
        <end position="95"/>
    </location>
</feature>
<gene>
    <name evidence="2" type="ORF">V865_005272</name>
</gene>
<accession>A0AAX4KL57</accession>
<feature type="region of interest" description="Disordered" evidence="1">
    <location>
        <begin position="65"/>
        <end position="440"/>
    </location>
</feature>
<feature type="compositionally biased region" description="Basic and acidic residues" evidence="1">
    <location>
        <begin position="422"/>
        <end position="437"/>
    </location>
</feature>
<sequence length="1259" mass="134975">MNKRGPSGLPSKPYMQNNGPGPAPPLPTGPPPPVQAQQQYSQQGQPVDQAAHAAAWAAYYQAQGINPPATYSAGPQPAGPAAGPGTAGNPYANYGYGAGAQHGTYTAPVQPGMGVAGPSQPFRPTPGNQAYSPAPGGYGQQPGQYPQQAQAYSPNPTAGYSTPQPQAPPIQGQGRPPFNQQPGFAWGAQQPTPVTGTAPGYRPPQPQLTTTYPQQAGPGPYYPQPAQGQTPQQQQFAPTGNQPYRPQAQHSPYRPQGARPPRPPMPTPQPGGFPPAKRPRFDGPGAAGASVGMGNGVVRPPNGPMQNSINRPPSAPAAFNTGVNGGQPGFNNSSSASSSSRGGRGAAPIPTSRPPIHLGSGGPPPFGIGLGARGGAPLRGGYSGRGGRGGGMAGAPRGPSGMMRRDNNTPTGGGARSSLPPSKKDTPRKEKRREELRTTMTDFRIVGIEVKGLGWSWGKVGGQEVEEEEEVVKAEEKGDAVTAGDEVIEVPLIDNSDVKEETKEASGTNGESVDLSKMDETSEEAKLEVTETNEASAVAGDDVPEEKEKRGEKRKAKSPDSEEETAAKKRNSSYLLTHNKPNIPSTSEIPTSSIFGSNQNRFRIYFDSPPELDRIPKSARRKRGRESSSVAPSGAGENEVGDTEAVEEAEEVQRIKGEIEAEAEAETQPAHQNGVEAEAEPETQTEDPVEKTEVPTLPEATATENTETPPAQNTESEAQAIAAIVEAPEMTLPLEQVVEPVPNEEVGDVSMTTDPGQIPASETQAIEPEHVDPTSVTTELEAVPDAAPTDIEPPSTSTDTPNIVHAEPVNGENPQQDEIVETINPTEEKTRARRHSSVSSTDSKDYQSTIAGDQQNSQSHSQIAASSTQRSVPSTNRLSILYEKSLRRICIDSDVVEKVKIWRKEGRIEVELKDLEFESKEAQEIRLPKGILVESYDSNDQRYITLNSTSISTFFGQPDYTVPTEDGQSIPPFHKVLSTTVNSPSEGQGDSSEVAKINAAQNGQNDDNDIIAGSEQAQNVKHDESQTQPASSSSSKITLTVYLNRKNPLSEPKWCRNNSADNWLYEQFGSRRIEQDEENGVKGLGFGSAGWKGKLEVMDPDPAPTLKSILEQWSSTSSYGTSSTRESFISSLLLSPIETIEILLRLTRGDRNPVYSSNPTYFNKSFSSTIKKESPYTNHQTHISLAVLAMYRLTTDLVDKVSTDESEREKERKKLDENVNDIIRSLPLNMIQRSLDGLWKEWNAHNKDSGKNGSSSKDK</sequence>
<feature type="compositionally biased region" description="Gly residues" evidence="1">
    <location>
        <begin position="368"/>
        <end position="393"/>
    </location>
</feature>
<feature type="region of interest" description="Disordered" evidence="1">
    <location>
        <begin position="962"/>
        <end position="992"/>
    </location>
</feature>
<proteinExistence type="predicted"/>
<feature type="compositionally biased region" description="Low complexity" evidence="1">
    <location>
        <begin position="141"/>
        <end position="152"/>
    </location>
</feature>
<feature type="compositionally biased region" description="Polar residues" evidence="1">
    <location>
        <begin position="750"/>
        <end position="764"/>
    </location>
</feature>
<feature type="compositionally biased region" description="Low complexity" evidence="1">
    <location>
        <begin position="207"/>
        <end position="239"/>
    </location>
</feature>